<accession>A0A6N7QRX8</accession>
<evidence type="ECO:0008006" key="3">
    <source>
        <dbReference type="Google" id="ProtNLM"/>
    </source>
</evidence>
<comment type="caution">
    <text evidence="1">The sequence shown here is derived from an EMBL/GenBank/DDBJ whole genome shotgun (WGS) entry which is preliminary data.</text>
</comment>
<dbReference type="RefSeq" id="WP_153719790.1">
    <property type="nucleotide sequence ID" value="NZ_WJPP01000004.1"/>
</dbReference>
<dbReference type="AlphaFoldDB" id="A0A6N7QRX8"/>
<proteinExistence type="predicted"/>
<name>A0A6N7QRX8_9GAMM</name>
<dbReference type="Proteomes" id="UP000433788">
    <property type="component" value="Unassembled WGS sequence"/>
</dbReference>
<organism evidence="1 2">
    <name type="scientific">Spiribacter salilacus</name>
    <dbReference type="NCBI Taxonomy" id="2664894"/>
    <lineage>
        <taxon>Bacteria</taxon>
        <taxon>Pseudomonadati</taxon>
        <taxon>Pseudomonadota</taxon>
        <taxon>Gammaproteobacteria</taxon>
        <taxon>Chromatiales</taxon>
        <taxon>Ectothiorhodospiraceae</taxon>
        <taxon>Spiribacter</taxon>
    </lineage>
</organism>
<evidence type="ECO:0000313" key="2">
    <source>
        <dbReference type="Proteomes" id="UP000433788"/>
    </source>
</evidence>
<evidence type="ECO:0000313" key="1">
    <source>
        <dbReference type="EMBL" id="MRH78762.1"/>
    </source>
</evidence>
<keyword evidence="2" id="KW-1185">Reference proteome</keyword>
<protein>
    <recommendedName>
        <fullName evidence="3">DUF2336 domain-containing protein</fullName>
    </recommendedName>
</protein>
<reference evidence="1 2" key="1">
    <citation type="submission" date="2019-11" db="EMBL/GenBank/DDBJ databases">
        <authorList>
            <person name="Zhang X.Y."/>
        </authorList>
    </citation>
    <scope>NUCLEOTIDE SEQUENCE [LARGE SCALE GENOMIC DNA]</scope>
    <source>
        <strain evidence="1 2">C176</strain>
    </source>
</reference>
<dbReference type="EMBL" id="WJPP01000004">
    <property type="protein sequence ID" value="MRH78762.1"/>
    <property type="molecule type" value="Genomic_DNA"/>
</dbReference>
<gene>
    <name evidence="1" type="ORF">GH984_08590</name>
</gene>
<sequence>MPQADSADPEQRVAAINQGDVGQNTLRRMALHDQADRVRAAAAKRLLDLVVLRQLLEQEASADVAAAARARYRQLLSGGDELALEYRLAAVQACNDRQILAHVARSAREEVLRRAALSRVNDRQVLAEVAQHDPSEQVRRAADDQLARLRAQRKSL</sequence>